<dbReference type="PANTHER" id="PTHR43156">
    <property type="entry name" value="STAGE II SPORULATION PROTEIN E-RELATED"/>
    <property type="match status" value="1"/>
</dbReference>
<keyword evidence="2" id="KW-0812">Transmembrane</keyword>
<dbReference type="CDD" id="cd16936">
    <property type="entry name" value="HATPase_RsbW-like"/>
    <property type="match status" value="1"/>
</dbReference>
<name>A0A2S6IV15_9ACTN</name>
<feature type="transmembrane region" description="Helical" evidence="2">
    <location>
        <begin position="52"/>
        <end position="71"/>
    </location>
</feature>
<dbReference type="Pfam" id="PF07228">
    <property type="entry name" value="SpoIIE"/>
    <property type="match status" value="1"/>
</dbReference>
<dbReference type="RefSeq" id="WP_158257122.1">
    <property type="nucleotide sequence ID" value="NZ_PTJD01000002.1"/>
</dbReference>
<dbReference type="Proteomes" id="UP000239485">
    <property type="component" value="Unassembled WGS sequence"/>
</dbReference>
<protein>
    <submittedName>
        <fullName evidence="4">Stage II sporulation protein E</fullName>
    </submittedName>
</protein>
<dbReference type="InterPro" id="IPR052016">
    <property type="entry name" value="Bact_Sigma-Reg"/>
</dbReference>
<keyword evidence="2" id="KW-0472">Membrane</keyword>
<dbReference type="InterPro" id="IPR001932">
    <property type="entry name" value="PPM-type_phosphatase-like_dom"/>
</dbReference>
<dbReference type="SMART" id="SM00331">
    <property type="entry name" value="PP2C_SIG"/>
    <property type="match status" value="1"/>
</dbReference>
<dbReference type="InterPro" id="IPR036890">
    <property type="entry name" value="HATPase_C_sf"/>
</dbReference>
<feature type="domain" description="PPM-type phosphatase" evidence="3">
    <location>
        <begin position="129"/>
        <end position="339"/>
    </location>
</feature>
<organism evidence="4 5">
    <name type="scientific">Kineococcus xinjiangensis</name>
    <dbReference type="NCBI Taxonomy" id="512762"/>
    <lineage>
        <taxon>Bacteria</taxon>
        <taxon>Bacillati</taxon>
        <taxon>Actinomycetota</taxon>
        <taxon>Actinomycetes</taxon>
        <taxon>Kineosporiales</taxon>
        <taxon>Kineosporiaceae</taxon>
        <taxon>Kineococcus</taxon>
    </lineage>
</organism>
<dbReference type="SUPFAM" id="SSF81606">
    <property type="entry name" value="PP2C-like"/>
    <property type="match status" value="1"/>
</dbReference>
<dbReference type="Pfam" id="PF13581">
    <property type="entry name" value="HATPase_c_2"/>
    <property type="match status" value="1"/>
</dbReference>
<keyword evidence="1" id="KW-0378">Hydrolase</keyword>
<dbReference type="PANTHER" id="PTHR43156:SF2">
    <property type="entry name" value="STAGE II SPORULATION PROTEIN E"/>
    <property type="match status" value="1"/>
</dbReference>
<dbReference type="GO" id="GO:0016791">
    <property type="term" value="F:phosphatase activity"/>
    <property type="evidence" value="ECO:0007669"/>
    <property type="project" value="TreeGrafter"/>
</dbReference>
<dbReference type="SUPFAM" id="SSF55874">
    <property type="entry name" value="ATPase domain of HSP90 chaperone/DNA topoisomerase II/histidine kinase"/>
    <property type="match status" value="1"/>
</dbReference>
<proteinExistence type="predicted"/>
<comment type="caution">
    <text evidence="4">The sequence shown here is derived from an EMBL/GenBank/DDBJ whole genome shotgun (WGS) entry which is preliminary data.</text>
</comment>
<dbReference type="AlphaFoldDB" id="A0A2S6IV15"/>
<sequence length="660" mass="69130">MRPRYWVTALLALPLLAAGAQGLADTRFLSLSVFALSPLIASMFLGWRRTALLGAYALAVALTMALGDATFSPALDLVRVASLLPVLAFAVVNSVVRERREGRLRDLAAVARAAQGAILRELPREVGGFPAVARYRSAAAEARVGGDLYEVVEWGGGVRLVVGDVRGKGLEAVRTAARTVAAFREAAEDPGTSLLDVVARTDRSAARVLGPEDFVTAVVAELTAGGTLRIANCGHVPPLLVAPDGTCAELAATRPSPPLGLSPDPEVEEHHLPPGSRLMFFSDGLIEARGADGGFFPLEQHVRSLAGGSLAEGVDRILDALGAFSPDLRDDLVVLGLERPALRPAVVGVPGGITLPREGRAAVQARTLVGEVLRGGGLAELAEDAELLTAELVTNVVLHTDSAPTVRIEIAPGRVRVEVHDTSSVLPGPGSPEPGRAGRGLALVQRLAHRWGTAPAGTGGKVVWFELTCPPPAQPELSEAELLQLWGDGVRVPSAAVPARSPWRWVYLPDLPTEQVVGAWLHAEDVLAQMSRLACPDGERLPAVEVELARRVVALAGELAAPRAAVRAQAAAAVADGEPAFTATLELATGMRAALDDFAEAVLEADLLCARRGLLPARFPDGGELLRRCVDLAVRQLEEVPPAPAVVREGAARGDLPRSG</sequence>
<evidence type="ECO:0000259" key="3">
    <source>
        <dbReference type="SMART" id="SM00331"/>
    </source>
</evidence>
<evidence type="ECO:0000256" key="2">
    <source>
        <dbReference type="SAM" id="Phobius"/>
    </source>
</evidence>
<dbReference type="Gene3D" id="3.60.40.10">
    <property type="entry name" value="PPM-type phosphatase domain"/>
    <property type="match status" value="1"/>
</dbReference>
<keyword evidence="5" id="KW-1185">Reference proteome</keyword>
<evidence type="ECO:0000313" key="4">
    <source>
        <dbReference type="EMBL" id="PPK98076.1"/>
    </source>
</evidence>
<evidence type="ECO:0000256" key="1">
    <source>
        <dbReference type="ARBA" id="ARBA00022801"/>
    </source>
</evidence>
<dbReference type="InterPro" id="IPR036457">
    <property type="entry name" value="PPM-type-like_dom_sf"/>
</dbReference>
<dbReference type="Gene3D" id="3.30.565.10">
    <property type="entry name" value="Histidine kinase-like ATPase, C-terminal domain"/>
    <property type="match status" value="1"/>
</dbReference>
<reference evidence="4 5" key="1">
    <citation type="submission" date="2018-02" db="EMBL/GenBank/DDBJ databases">
        <title>Genomic Encyclopedia of Archaeal and Bacterial Type Strains, Phase II (KMG-II): from individual species to whole genera.</title>
        <authorList>
            <person name="Goeker M."/>
        </authorList>
    </citation>
    <scope>NUCLEOTIDE SEQUENCE [LARGE SCALE GENOMIC DNA]</scope>
    <source>
        <strain evidence="4 5">DSM 22857</strain>
    </source>
</reference>
<gene>
    <name evidence="4" type="ORF">CLV92_102229</name>
</gene>
<dbReference type="OrthoDB" id="311904at2"/>
<dbReference type="InterPro" id="IPR003594">
    <property type="entry name" value="HATPase_dom"/>
</dbReference>
<dbReference type="EMBL" id="PTJD01000002">
    <property type="protein sequence ID" value="PPK98076.1"/>
    <property type="molecule type" value="Genomic_DNA"/>
</dbReference>
<evidence type="ECO:0000313" key="5">
    <source>
        <dbReference type="Proteomes" id="UP000239485"/>
    </source>
</evidence>
<feature type="transmembrane region" description="Helical" evidence="2">
    <location>
        <begin position="27"/>
        <end position="45"/>
    </location>
</feature>
<keyword evidence="2" id="KW-1133">Transmembrane helix</keyword>
<accession>A0A2S6IV15</accession>